<dbReference type="InterPro" id="IPR022047">
    <property type="entry name" value="Microcephalin-like"/>
</dbReference>
<dbReference type="PANTHER" id="PTHR14625:SF3">
    <property type="entry name" value="MICROCEPHALIN"/>
    <property type="match status" value="1"/>
</dbReference>
<feature type="domain" description="BRCT" evidence="2">
    <location>
        <begin position="201"/>
        <end position="291"/>
    </location>
</feature>
<feature type="region of interest" description="Disordered" evidence="1">
    <location>
        <begin position="80"/>
        <end position="107"/>
    </location>
</feature>
<feature type="region of interest" description="Disordered" evidence="1">
    <location>
        <begin position="671"/>
        <end position="693"/>
    </location>
</feature>
<feature type="region of interest" description="Disordered" evidence="1">
    <location>
        <begin position="720"/>
        <end position="790"/>
    </location>
</feature>
<feature type="compositionally biased region" description="Low complexity" evidence="1">
    <location>
        <begin position="409"/>
        <end position="419"/>
    </location>
</feature>
<proteinExistence type="predicted"/>
<dbReference type="PROSITE" id="PS50172">
    <property type="entry name" value="BRCT"/>
    <property type="match status" value="2"/>
</dbReference>
<dbReference type="AlphaFoldDB" id="A0A182R7D8"/>
<feature type="domain" description="BRCT" evidence="2">
    <location>
        <begin position="1028"/>
        <end position="1095"/>
    </location>
</feature>
<feature type="region of interest" description="Disordered" evidence="1">
    <location>
        <begin position="35"/>
        <end position="64"/>
    </location>
</feature>
<dbReference type="STRING" id="62324.A0A182R7D8"/>
<dbReference type="VEuPathDB" id="VectorBase:AFUN2_008444"/>
<dbReference type="Pfam" id="PF00533">
    <property type="entry name" value="BRCT"/>
    <property type="match status" value="1"/>
</dbReference>
<feature type="region of interest" description="Disordered" evidence="1">
    <location>
        <begin position="925"/>
        <end position="967"/>
    </location>
</feature>
<feature type="compositionally biased region" description="Low complexity" evidence="1">
    <location>
        <begin position="671"/>
        <end position="686"/>
    </location>
</feature>
<protein>
    <recommendedName>
        <fullName evidence="2">BRCT domain-containing protein</fullName>
    </recommendedName>
</protein>
<dbReference type="GO" id="GO:0000278">
    <property type="term" value="P:mitotic cell cycle"/>
    <property type="evidence" value="ECO:0007669"/>
    <property type="project" value="TreeGrafter"/>
</dbReference>
<feature type="compositionally biased region" description="Polar residues" evidence="1">
    <location>
        <begin position="754"/>
        <end position="769"/>
    </location>
</feature>
<dbReference type="Gene3D" id="3.40.50.10190">
    <property type="entry name" value="BRCT domain"/>
    <property type="match status" value="3"/>
</dbReference>
<evidence type="ECO:0000313" key="3">
    <source>
        <dbReference type="EnsemblMetazoa" id="AFUN002087-PA"/>
    </source>
</evidence>
<organism evidence="3">
    <name type="scientific">Anopheles funestus</name>
    <name type="common">African malaria mosquito</name>
    <dbReference type="NCBI Taxonomy" id="62324"/>
    <lineage>
        <taxon>Eukaryota</taxon>
        <taxon>Metazoa</taxon>
        <taxon>Ecdysozoa</taxon>
        <taxon>Arthropoda</taxon>
        <taxon>Hexapoda</taxon>
        <taxon>Insecta</taxon>
        <taxon>Pterygota</taxon>
        <taxon>Neoptera</taxon>
        <taxon>Endopterygota</taxon>
        <taxon>Diptera</taxon>
        <taxon>Nematocera</taxon>
        <taxon>Culicoidea</taxon>
        <taxon>Culicidae</taxon>
        <taxon>Anophelinae</taxon>
        <taxon>Anopheles</taxon>
    </lineage>
</organism>
<sequence length="1203" mass="133134">MQRVMLGQTSVPLSPKQKRLSVGFGANASVQIHKTATPTSMQQMPVSNSGAASSAYDDATTPGRRKSLHEALLMRLLSTPSDEPLFGQPSSDGPESQRTADDSFDSCLSGRSSPIELNLLNQTPDAMRCFTPPGAESAVPPNRRMQLLMRDFNSPSATARLRAVRALNSVSKRNAYGNFDISYAEQDIITAEERLAQETCTIQDVMQNVCVYVEVRSGTDNRSEGIKEHIASLGAKVNERLLRDTTHVIFKDGLLSTYQKAKKMDIPIVSILWIEACKRHTCLMNPNDFKISNLERYENPDLFKRIRRQKSMQPGAEEATKKRPNVATKAKGPAHVLSPPSKLPVLHRIRNDDRLERILNDFEAENQLTTTADGPIDEYDQLLQAAPMRILERFRSTPTPMDREENNTEDCATPTTTSSTKDETPPITNEIPPRRALFGGSGSKSTTPRSRRKTVMFTPQMTNVIEEPTDVCNSPNVVDVTPKQTLLRNRRKTIVLTANKDASSAVPEKSSHDSNRRKSIVPVTESTVTTTRTIRTRRSTMISNEVEVAKDSSLKNRSSLYEKKDLNQLEETVPAKVASNKTITASHTPVTIPTVNKRSRRKTIAFGNEENTPPLAAISMDLTKTASKTRMITMRDTICSPKDMEMASMVGPSNKPGALDVTKINSNGTAISISSEESSRSNATERAQNRNRRRTLFIPSVESAMDGMVAVQNDTVRSSVGLSTTDRRGTMLFTPRNSTPMEPLEVSETPPAEPSQSRVTNADGSSIVNRPNPTSSSTPLSATTGVEPESALTGRKTLLEQYNDSLLFSSTRAPDRRRRTVFDITMDIMGHRLSEINRQVAVAKASTKPSERDEISLSGEANSATNVAPVLTSPTPVPLQTSLDAYYRKASKSCEKSSQPLAPTTSEAPRKRKLFNIQTSEEEVMAVRRSPATATTKSTSKRRSLAAGAIGTKNPTATSASKKQRRTTALFTSPIDPTQRPAGKEDQRKNLFPIGRGLPTMASQQPSTQMPRQYLATTNLHTEQSTFVQEAIASLDGFIIEANVTDNSTHLVTLESRRTVNLLRALIRGLWIVRYEWIVESYHAGRWLPEERFELRDFSRAVQLNRSERQAFGSQYRNELFADYAPFWISPRCAIPVQQLRELIVLCRGKVTGNASRAKFLVVEPNDSDAAPIEGQIAVAPLWILDSITLNKVKKLSSKYRVE</sequence>
<dbReference type="Pfam" id="PF12738">
    <property type="entry name" value="PTCB-BRCT"/>
    <property type="match status" value="1"/>
</dbReference>
<feature type="compositionally biased region" description="Low complexity" evidence="1">
    <location>
        <begin position="928"/>
        <end position="938"/>
    </location>
</feature>
<dbReference type="CDD" id="cd17716">
    <property type="entry name" value="BRCT_microcephalin_rpt1"/>
    <property type="match status" value="1"/>
</dbReference>
<dbReference type="InterPro" id="IPR001357">
    <property type="entry name" value="BRCT_dom"/>
</dbReference>
<dbReference type="EnsemblMetazoa" id="AFUN002087-RA">
    <property type="protein sequence ID" value="AFUN002087-PA"/>
    <property type="gene ID" value="AFUN002087"/>
</dbReference>
<dbReference type="SMART" id="SM00292">
    <property type="entry name" value="BRCT"/>
    <property type="match status" value="3"/>
</dbReference>
<name>A0A182R7D8_ANOFN</name>
<evidence type="ECO:0000259" key="2">
    <source>
        <dbReference type="PROSITE" id="PS50172"/>
    </source>
</evidence>
<feature type="compositionally biased region" description="Polar residues" evidence="1">
    <location>
        <begin position="953"/>
        <end position="967"/>
    </location>
</feature>
<dbReference type="SUPFAM" id="SSF52113">
    <property type="entry name" value="BRCT domain"/>
    <property type="match status" value="3"/>
</dbReference>
<accession>A0A182R7D8</accession>
<feature type="compositionally biased region" description="Polar residues" evidence="1">
    <location>
        <begin position="896"/>
        <end position="907"/>
    </location>
</feature>
<feature type="region of interest" description="Disordered" evidence="1">
    <location>
        <begin position="310"/>
        <end position="341"/>
    </location>
</feature>
<feature type="region of interest" description="Disordered" evidence="1">
    <location>
        <begin position="891"/>
        <end position="912"/>
    </location>
</feature>
<dbReference type="CDD" id="cd17751">
    <property type="entry name" value="BRCT_microcephalin_rpt3"/>
    <property type="match status" value="1"/>
</dbReference>
<dbReference type="VEuPathDB" id="VectorBase:AFUN002087"/>
<reference evidence="3" key="1">
    <citation type="submission" date="2020-05" db="UniProtKB">
        <authorList>
            <consortium name="EnsemblMetazoa"/>
        </authorList>
    </citation>
    <scope>IDENTIFICATION</scope>
    <source>
        <strain evidence="3">FUMOZ</strain>
    </source>
</reference>
<feature type="region of interest" description="Disordered" evidence="1">
    <location>
        <begin position="398"/>
        <end position="451"/>
    </location>
</feature>
<feature type="compositionally biased region" description="Low complexity" evidence="1">
    <location>
        <begin position="771"/>
        <end position="784"/>
    </location>
</feature>
<dbReference type="PANTHER" id="PTHR14625">
    <property type="entry name" value="MICROCEPHALIN"/>
    <property type="match status" value="1"/>
</dbReference>
<feature type="compositionally biased region" description="Polar residues" evidence="1">
    <location>
        <begin position="35"/>
        <end position="52"/>
    </location>
</feature>
<evidence type="ECO:0000256" key="1">
    <source>
        <dbReference type="SAM" id="MobiDB-lite"/>
    </source>
</evidence>
<dbReference type="InterPro" id="IPR036420">
    <property type="entry name" value="BRCT_dom_sf"/>
</dbReference>
<dbReference type="CDD" id="cd17736">
    <property type="entry name" value="BRCT_microcephalin_rpt2"/>
    <property type="match status" value="1"/>
</dbReference>
<feature type="compositionally biased region" description="Polar residues" evidence="1">
    <location>
        <begin position="88"/>
        <end position="97"/>
    </location>
</feature>